<evidence type="ECO:0000256" key="1">
    <source>
        <dbReference type="ARBA" id="ARBA00005254"/>
    </source>
</evidence>
<name>A0A5Q6RYI4_9ACTN</name>
<keyword evidence="2" id="KW-0413">Isomerase</keyword>
<reference evidence="2 3" key="1">
    <citation type="submission" date="2019-09" db="EMBL/GenBank/DDBJ databases">
        <title>Mumia zhuanghuii sp. nov. isolated from the intestinal contents of plateau pika (Ochotona curzoniae) in the Qinghai-Tibet plateau of China.</title>
        <authorList>
            <person name="Tian Z."/>
        </authorList>
    </citation>
    <scope>NUCLEOTIDE SEQUENCE [LARGE SCALE GENOMIC DNA]</scope>
    <source>
        <strain evidence="3">350</strain>
    </source>
</reference>
<gene>
    <name evidence="2" type="ORF">FE697_012850</name>
</gene>
<dbReference type="OrthoDB" id="9777711at2"/>
<dbReference type="Gene3D" id="3.90.226.10">
    <property type="entry name" value="2-enoyl-CoA Hydratase, Chain A, domain 1"/>
    <property type="match status" value="1"/>
</dbReference>
<dbReference type="InterPro" id="IPR001753">
    <property type="entry name" value="Enoyl-CoA_hydra/iso"/>
</dbReference>
<dbReference type="PANTHER" id="PTHR43802:SF1">
    <property type="entry name" value="IP11341P-RELATED"/>
    <property type="match status" value="1"/>
</dbReference>
<protein>
    <submittedName>
        <fullName evidence="2">Enoyl-CoA hydratase/isomerase family protein</fullName>
    </submittedName>
</protein>
<dbReference type="CDD" id="cd06558">
    <property type="entry name" value="crotonase-like"/>
    <property type="match status" value="1"/>
</dbReference>
<dbReference type="Proteomes" id="UP000307768">
    <property type="component" value="Unassembled WGS sequence"/>
</dbReference>
<dbReference type="RefSeq" id="WP_149769967.1">
    <property type="nucleotide sequence ID" value="NZ_VDFQ02000003.1"/>
</dbReference>
<comment type="caution">
    <text evidence="2">The sequence shown here is derived from an EMBL/GenBank/DDBJ whole genome shotgun (WGS) entry which is preliminary data.</text>
</comment>
<evidence type="ECO:0000313" key="3">
    <source>
        <dbReference type="Proteomes" id="UP000307768"/>
    </source>
</evidence>
<dbReference type="PANTHER" id="PTHR43802">
    <property type="entry name" value="ENOYL-COA HYDRATASE"/>
    <property type="match status" value="1"/>
</dbReference>
<sequence length="288" mass="29661">MSGNGGGATAPDVLVERQGGVMVVTLNRPDRHNAIGGTMLEGIAEAFAEAAADDSVRVVVTTGAGSTFCVGADAADLGGAGDASAREILSGTSLGGRKGLPDLTAYERSLDDLGNAGRWTEKIWRLEKPTIAAVSGVAVGGGFGIALLHDLIVADPAARLGAGFAPIGLAPELGISLLLPRVTGLSLAADLLFTGRLVDAVEAKEIGLVNRISAEGRALDAAMTLAERVASMPPLGLRAAKRVLRRSMTSTMVEQLREEHAAQLVLFDHPDTHAAFARLSRRLSEKAG</sequence>
<dbReference type="Pfam" id="PF00378">
    <property type="entry name" value="ECH_1"/>
    <property type="match status" value="2"/>
</dbReference>
<evidence type="ECO:0000313" key="2">
    <source>
        <dbReference type="EMBL" id="KAA1423016.1"/>
    </source>
</evidence>
<dbReference type="EMBL" id="VDFQ02000003">
    <property type="protein sequence ID" value="KAA1423016.1"/>
    <property type="molecule type" value="Genomic_DNA"/>
</dbReference>
<comment type="similarity">
    <text evidence="1">Belongs to the enoyl-CoA hydratase/isomerase family.</text>
</comment>
<proteinExistence type="inferred from homology"/>
<dbReference type="AlphaFoldDB" id="A0A5Q6RYI4"/>
<dbReference type="GO" id="GO:0016853">
    <property type="term" value="F:isomerase activity"/>
    <property type="evidence" value="ECO:0007669"/>
    <property type="project" value="UniProtKB-KW"/>
</dbReference>
<accession>A0A5Q6RYI4</accession>
<organism evidence="2 3">
    <name type="scientific">Mumia zhuanghuii</name>
    <dbReference type="NCBI Taxonomy" id="2585211"/>
    <lineage>
        <taxon>Bacteria</taxon>
        <taxon>Bacillati</taxon>
        <taxon>Actinomycetota</taxon>
        <taxon>Actinomycetes</taxon>
        <taxon>Propionibacteriales</taxon>
        <taxon>Nocardioidaceae</taxon>
        <taxon>Mumia</taxon>
    </lineage>
</organism>
<dbReference type="InterPro" id="IPR029045">
    <property type="entry name" value="ClpP/crotonase-like_dom_sf"/>
</dbReference>
<dbReference type="SUPFAM" id="SSF52096">
    <property type="entry name" value="ClpP/crotonase"/>
    <property type="match status" value="1"/>
</dbReference>